<protein>
    <submittedName>
        <fullName evidence="1">LuxR family transcriptional regulator</fullName>
    </submittedName>
</protein>
<sequence length="231" mass="24328">RTAPPPPVERAADLLLSGLAANFAEGYAAGVPDLRRALAAFGDGMSADEELRRLWLFNEAALHLWDDERWDALSARYVHLARTTGALSELPLALSTRAHMLMFAGDLATAASLTEEGTAVTEATGGNLAPYSAMALAAFRGDAGEAAALVDRTRAEVARRGEGIGTAVAEWTTAVLRNGLGDYPEAAAAAQRALDHQRYPELRYPGIANWAVVELVEAAVRSGDGETAADA</sequence>
<organism evidence="1 2">
    <name type="scientific">Actinomadura bangladeshensis</name>
    <dbReference type="NCBI Taxonomy" id="453573"/>
    <lineage>
        <taxon>Bacteria</taxon>
        <taxon>Bacillati</taxon>
        <taxon>Actinomycetota</taxon>
        <taxon>Actinomycetes</taxon>
        <taxon>Streptosporangiales</taxon>
        <taxon>Thermomonosporaceae</taxon>
        <taxon>Actinomadura</taxon>
    </lineage>
</organism>
<dbReference type="AlphaFoldDB" id="A0A6L9Q880"/>
<feature type="non-terminal residue" evidence="1">
    <location>
        <position position="231"/>
    </location>
</feature>
<evidence type="ECO:0000313" key="2">
    <source>
        <dbReference type="Proteomes" id="UP000475532"/>
    </source>
</evidence>
<name>A0A6L9Q880_9ACTN</name>
<evidence type="ECO:0000313" key="1">
    <source>
        <dbReference type="EMBL" id="NEA21690.1"/>
    </source>
</evidence>
<reference evidence="1 2" key="1">
    <citation type="submission" date="2020-01" db="EMBL/GenBank/DDBJ databases">
        <title>Insect and environment-associated Actinomycetes.</title>
        <authorList>
            <person name="Currrie C."/>
            <person name="Chevrette M."/>
            <person name="Carlson C."/>
            <person name="Stubbendieck R."/>
            <person name="Wendt-Pienkowski E."/>
        </authorList>
    </citation>
    <scope>NUCLEOTIDE SEQUENCE [LARGE SCALE GENOMIC DNA]</scope>
    <source>
        <strain evidence="1 2">SID10258</strain>
    </source>
</reference>
<dbReference type="InterPro" id="IPR011990">
    <property type="entry name" value="TPR-like_helical_dom_sf"/>
</dbReference>
<feature type="non-terminal residue" evidence="1">
    <location>
        <position position="1"/>
    </location>
</feature>
<proteinExistence type="predicted"/>
<comment type="caution">
    <text evidence="1">The sequence shown here is derived from an EMBL/GenBank/DDBJ whole genome shotgun (WGS) entry which is preliminary data.</text>
</comment>
<accession>A0A6L9Q880</accession>
<dbReference type="Proteomes" id="UP000475532">
    <property type="component" value="Unassembled WGS sequence"/>
</dbReference>
<gene>
    <name evidence="1" type="ORF">G3I70_04135</name>
</gene>
<dbReference type="SUPFAM" id="SSF48452">
    <property type="entry name" value="TPR-like"/>
    <property type="match status" value="1"/>
</dbReference>
<dbReference type="EMBL" id="JAAGLI010000108">
    <property type="protein sequence ID" value="NEA21690.1"/>
    <property type="molecule type" value="Genomic_DNA"/>
</dbReference>